<name>A0ABS3IZM2_9HYPH</name>
<feature type="domain" description="MlaB-like STAS" evidence="2">
    <location>
        <begin position="25"/>
        <end position="94"/>
    </location>
</feature>
<organism evidence="3 4">
    <name type="scientific">Jiella sonneratiae</name>
    <dbReference type="NCBI Taxonomy" id="2816856"/>
    <lineage>
        <taxon>Bacteria</taxon>
        <taxon>Pseudomonadati</taxon>
        <taxon>Pseudomonadota</taxon>
        <taxon>Alphaproteobacteria</taxon>
        <taxon>Hyphomicrobiales</taxon>
        <taxon>Aurantimonadaceae</taxon>
        <taxon>Jiella</taxon>
    </lineage>
</organism>
<sequence>MDESMDAGHQTQTRDGGETPSDYALAGDVSIRDVDALAADLRDRLARGALAIRTGDLQSIDVAVLQLLLSARKSASAAGSAFSIDADEAGTLALAIDRAGLRREFDDVLIAGSA</sequence>
<protein>
    <submittedName>
        <fullName evidence="3">STAS domain-containing protein</fullName>
    </submittedName>
</protein>
<dbReference type="Proteomes" id="UP000664288">
    <property type="component" value="Unassembled WGS sequence"/>
</dbReference>
<reference evidence="3 4" key="1">
    <citation type="submission" date="2021-03" db="EMBL/GenBank/DDBJ databases">
        <title>Whole genome sequence of Jiella sp. MQZ13P-4.</title>
        <authorList>
            <person name="Tuo L."/>
        </authorList>
    </citation>
    <scope>NUCLEOTIDE SEQUENCE [LARGE SCALE GENOMIC DNA]</scope>
    <source>
        <strain evidence="3 4">MQZ13P-4</strain>
    </source>
</reference>
<keyword evidence="4" id="KW-1185">Reference proteome</keyword>
<gene>
    <name evidence="3" type="ORF">J1C47_04345</name>
</gene>
<dbReference type="RefSeq" id="WP_207349508.1">
    <property type="nucleotide sequence ID" value="NZ_JAFMPY010000004.1"/>
</dbReference>
<dbReference type="Pfam" id="PF13466">
    <property type="entry name" value="STAS_2"/>
    <property type="match status" value="1"/>
</dbReference>
<evidence type="ECO:0000259" key="2">
    <source>
        <dbReference type="Pfam" id="PF13466"/>
    </source>
</evidence>
<evidence type="ECO:0000256" key="1">
    <source>
        <dbReference type="SAM" id="MobiDB-lite"/>
    </source>
</evidence>
<dbReference type="EMBL" id="JAFMPY010000004">
    <property type="protein sequence ID" value="MBO0902859.1"/>
    <property type="molecule type" value="Genomic_DNA"/>
</dbReference>
<feature type="region of interest" description="Disordered" evidence="1">
    <location>
        <begin position="1"/>
        <end position="22"/>
    </location>
</feature>
<evidence type="ECO:0000313" key="3">
    <source>
        <dbReference type="EMBL" id="MBO0902859.1"/>
    </source>
</evidence>
<dbReference type="InterPro" id="IPR058548">
    <property type="entry name" value="MlaB-like_STAS"/>
</dbReference>
<accession>A0ABS3IZM2</accession>
<comment type="caution">
    <text evidence="3">The sequence shown here is derived from an EMBL/GenBank/DDBJ whole genome shotgun (WGS) entry which is preliminary data.</text>
</comment>
<proteinExistence type="predicted"/>
<evidence type="ECO:0000313" key="4">
    <source>
        <dbReference type="Proteomes" id="UP000664288"/>
    </source>
</evidence>